<keyword evidence="3" id="KW-1185">Reference proteome</keyword>
<dbReference type="InterPro" id="IPR050266">
    <property type="entry name" value="AB_hydrolase_sf"/>
</dbReference>
<dbReference type="GO" id="GO:0016787">
    <property type="term" value="F:hydrolase activity"/>
    <property type="evidence" value="ECO:0007669"/>
    <property type="project" value="UniProtKB-KW"/>
</dbReference>
<dbReference type="EMBL" id="JAHOPB010000002">
    <property type="protein sequence ID" value="MBU8876038.1"/>
    <property type="molecule type" value="Genomic_DNA"/>
</dbReference>
<organism evidence="2 3">
    <name type="scientific">Reyranella humidisoli</name>
    <dbReference type="NCBI Taxonomy" id="2849149"/>
    <lineage>
        <taxon>Bacteria</taxon>
        <taxon>Pseudomonadati</taxon>
        <taxon>Pseudomonadota</taxon>
        <taxon>Alphaproteobacteria</taxon>
        <taxon>Hyphomicrobiales</taxon>
        <taxon>Reyranellaceae</taxon>
        <taxon>Reyranella</taxon>
    </lineage>
</organism>
<evidence type="ECO:0000313" key="3">
    <source>
        <dbReference type="Proteomes" id="UP000727907"/>
    </source>
</evidence>
<dbReference type="InterPro" id="IPR000073">
    <property type="entry name" value="AB_hydrolase_1"/>
</dbReference>
<evidence type="ECO:0000259" key="1">
    <source>
        <dbReference type="Pfam" id="PF00561"/>
    </source>
</evidence>
<accession>A0ABS6IN68</accession>
<evidence type="ECO:0000313" key="2">
    <source>
        <dbReference type="EMBL" id="MBU8876038.1"/>
    </source>
</evidence>
<reference evidence="2 3" key="1">
    <citation type="submission" date="2021-06" db="EMBL/GenBank/DDBJ databases">
        <authorList>
            <person name="Lee D.H."/>
        </authorList>
    </citation>
    <scope>NUCLEOTIDE SEQUENCE [LARGE SCALE GENOMIC DNA]</scope>
    <source>
        <strain evidence="2 3">MMS21-HV4-11</strain>
    </source>
</reference>
<feature type="domain" description="AB hydrolase-1" evidence="1">
    <location>
        <begin position="20"/>
        <end position="254"/>
    </location>
</feature>
<dbReference type="Proteomes" id="UP000727907">
    <property type="component" value="Unassembled WGS sequence"/>
</dbReference>
<protein>
    <submittedName>
        <fullName evidence="2">Alpha/beta hydrolase</fullName>
    </submittedName>
</protein>
<comment type="caution">
    <text evidence="2">The sequence shown here is derived from an EMBL/GenBank/DDBJ whole genome shotgun (WGS) entry which is preliminary data.</text>
</comment>
<keyword evidence="2" id="KW-0378">Hydrolase</keyword>
<sequence>MPEIDFRNVRATYQSWGEGPPLLLLHSGGGSGAQWSRIAKTLAPERLSIAPDLLGFGATGSWPEAGALTHDLQADLVAQVIAVNTDRPVDVVGHSYGGATAVRLAMNHRDRVRSLVLIEPILANLLREADDVLFPESIAVAKEFIANVEQGKPALGWEIFLDSRNGPGTWARISDEQRGQFVARADSARDAFLSNLANVTSFADCRSLDVPMTIVCGAKTSAPDRRTTELLKDCVVGATYVVIAGAGHMSPLTHSADVTSIVREHLQRVDAV</sequence>
<dbReference type="Pfam" id="PF00561">
    <property type="entry name" value="Abhydrolase_1"/>
    <property type="match status" value="1"/>
</dbReference>
<gene>
    <name evidence="2" type="ORF">KQ910_19860</name>
</gene>
<dbReference type="PANTHER" id="PTHR43798">
    <property type="entry name" value="MONOACYLGLYCEROL LIPASE"/>
    <property type="match status" value="1"/>
</dbReference>
<proteinExistence type="predicted"/>
<name>A0ABS6IN68_9HYPH</name>
<dbReference type="RefSeq" id="WP_216964514.1">
    <property type="nucleotide sequence ID" value="NZ_JAHOPB010000002.1"/>
</dbReference>